<proteinExistence type="predicted"/>
<organism evidence="2 3">
    <name type="scientific">Paenibacillus glycinis</name>
    <dbReference type="NCBI Taxonomy" id="2697035"/>
    <lineage>
        <taxon>Bacteria</taxon>
        <taxon>Bacillati</taxon>
        <taxon>Bacillota</taxon>
        <taxon>Bacilli</taxon>
        <taxon>Bacillales</taxon>
        <taxon>Paenibacillaceae</taxon>
        <taxon>Paenibacillus</taxon>
    </lineage>
</organism>
<dbReference type="EMBL" id="JAAAMV010000013">
    <property type="protein sequence ID" value="NBD25656.1"/>
    <property type="molecule type" value="Genomic_DNA"/>
</dbReference>
<dbReference type="Gene3D" id="3.40.50.1000">
    <property type="entry name" value="HAD superfamily/HAD-like"/>
    <property type="match status" value="1"/>
</dbReference>
<gene>
    <name evidence="2" type="ORF">GT019_17430</name>
</gene>
<reference evidence="2 3" key="1">
    <citation type="submission" date="2020-01" db="EMBL/GenBank/DDBJ databases">
        <title>Paenibacillus soybeanensis sp. nov. isolated from the nodules of soybean (Glycine max(L.) Merr).</title>
        <authorList>
            <person name="Wang H."/>
        </authorList>
    </citation>
    <scope>NUCLEOTIDE SEQUENCE [LARGE SCALE GENOMIC DNA]</scope>
    <source>
        <strain evidence="2 3">T1</strain>
    </source>
</reference>
<evidence type="ECO:0000256" key="1">
    <source>
        <dbReference type="SAM" id="MobiDB-lite"/>
    </source>
</evidence>
<protein>
    <submittedName>
        <fullName evidence="2">HAD hydrolase-like protein</fullName>
    </submittedName>
</protein>
<keyword evidence="3" id="KW-1185">Reference proteome</keyword>
<feature type="compositionally biased region" description="Basic and acidic residues" evidence="1">
    <location>
        <begin position="284"/>
        <end position="296"/>
    </location>
</feature>
<accession>A0ABW9XSZ4</accession>
<dbReference type="RefSeq" id="WP_161744466.1">
    <property type="nucleotide sequence ID" value="NZ_JAAAMV010000013.1"/>
</dbReference>
<dbReference type="Pfam" id="PF00702">
    <property type="entry name" value="Hydrolase"/>
    <property type="match status" value="1"/>
</dbReference>
<dbReference type="SUPFAM" id="SSF56784">
    <property type="entry name" value="HAD-like"/>
    <property type="match status" value="1"/>
</dbReference>
<dbReference type="InterPro" id="IPR036412">
    <property type="entry name" value="HAD-like_sf"/>
</dbReference>
<evidence type="ECO:0000313" key="2">
    <source>
        <dbReference type="EMBL" id="NBD25656.1"/>
    </source>
</evidence>
<evidence type="ECO:0000313" key="3">
    <source>
        <dbReference type="Proteomes" id="UP000665561"/>
    </source>
</evidence>
<sequence length="304" mass="34739">MYNENWLSAIKVVIFDMDGTLYQEDTFLERYIRYLLEGTEHEEATDEAMRLGRAIIAGEHAIGFGHFYHMRDDVGLVLEGERFVRGFTWEGAAIEEGTIREYGAFSEQAVHLIPIGDPWGVVTALGRKYRLPESKLRSAFDRVRQEMLLPPHRFERHDKLFEALEALGAVDKKILLTNTHFESGIAFMGYMGIRHLFDDVVCGANKPAGLHAYFNALLAQGYQAHEILSIGDNPWNDLHPAKKLGGRTCMISPYPSGDPEIWDLRLRRLDELEQLMRAIQESITRRNRADGQDRAEAYQQEVQG</sequence>
<dbReference type="Proteomes" id="UP000665561">
    <property type="component" value="Unassembled WGS sequence"/>
</dbReference>
<comment type="caution">
    <text evidence="2">The sequence shown here is derived from an EMBL/GenBank/DDBJ whole genome shotgun (WGS) entry which is preliminary data.</text>
</comment>
<dbReference type="CDD" id="cd01427">
    <property type="entry name" value="HAD_like"/>
    <property type="match status" value="1"/>
</dbReference>
<name>A0ABW9XSZ4_9BACL</name>
<feature type="region of interest" description="Disordered" evidence="1">
    <location>
        <begin position="284"/>
        <end position="304"/>
    </location>
</feature>
<dbReference type="InterPro" id="IPR023214">
    <property type="entry name" value="HAD_sf"/>
</dbReference>